<comment type="pathway">
    <text evidence="2">Protein modification; protein ubiquitination.</text>
</comment>
<dbReference type="STRING" id="554065.E1ZDE1"/>
<dbReference type="eggNOG" id="KOG0940">
    <property type="taxonomic scope" value="Eukaryota"/>
</dbReference>
<evidence type="ECO:0000313" key="8">
    <source>
        <dbReference type="EMBL" id="EFN56207.1"/>
    </source>
</evidence>
<evidence type="ECO:0000313" key="9">
    <source>
        <dbReference type="Proteomes" id="UP000008141"/>
    </source>
</evidence>
<dbReference type="GO" id="GO:0000209">
    <property type="term" value="P:protein polyubiquitination"/>
    <property type="evidence" value="ECO:0007669"/>
    <property type="project" value="TreeGrafter"/>
</dbReference>
<dbReference type="PANTHER" id="PTHR11254:SF67">
    <property type="entry name" value="E3 UBIQUITIN-PROTEIN LIGASE HUWE1"/>
    <property type="match status" value="1"/>
</dbReference>
<dbReference type="GeneID" id="17355553"/>
<keyword evidence="5 6" id="KW-0833">Ubl conjugation pathway</keyword>
<comment type="catalytic activity">
    <reaction evidence="1">
        <text>S-ubiquitinyl-[E2 ubiquitin-conjugating enzyme]-L-cysteine + [acceptor protein]-L-lysine = [E2 ubiquitin-conjugating enzyme]-L-cysteine + N(6)-ubiquitinyl-[acceptor protein]-L-lysine.</text>
        <dbReference type="EC" id="2.3.2.26"/>
    </reaction>
</comment>
<evidence type="ECO:0000256" key="2">
    <source>
        <dbReference type="ARBA" id="ARBA00004906"/>
    </source>
</evidence>
<dbReference type="KEGG" id="cvr:CHLNCDRAFT_144966"/>
<dbReference type="OMA" id="KIIRIHR"/>
<evidence type="ECO:0000256" key="3">
    <source>
        <dbReference type="ARBA" id="ARBA00012485"/>
    </source>
</evidence>
<dbReference type="SUPFAM" id="SSF56204">
    <property type="entry name" value="Hect, E3 ligase catalytic domain"/>
    <property type="match status" value="1"/>
</dbReference>
<sequence>MTASDEEDEEEEELPTLLISRAELVESSYSELLPVPSKHLTRQASGAGAWELLGGCELFQPDLGLFIRCGSNPLALLPNPAASVQPNHLQYLRVAGRVMGMALLHGVPLGFHLGKAFYAGLAGSLHNLSELNFLLQCQQELHSTLRGILDAPADSVSSMCLTFRITCDRLGEAVEVALGGKPDKAVTAANRGQYVRLALLYLLSQRTAQEVAAFRTGLEDVLQLSPTRMFSCAALNAYIAGAADTGSAEEWRQHTRCVGWPGWRGAGAVGQDSMAVDGGGEEPQALKWFWVLLAHISEAQRLALLRFWTSLPSLPLGGFSALPRRLAIVRADHATQRFPQAHTCFYQLVLPEYPDILSMAACPAASMDRSGPARGNRFRRGLWHGVSAQEEEQQAW</sequence>
<dbReference type="GO" id="GO:0005737">
    <property type="term" value="C:cytoplasm"/>
    <property type="evidence" value="ECO:0007669"/>
    <property type="project" value="TreeGrafter"/>
</dbReference>
<evidence type="ECO:0000256" key="5">
    <source>
        <dbReference type="ARBA" id="ARBA00022786"/>
    </source>
</evidence>
<reference evidence="8 9" key="1">
    <citation type="journal article" date="2010" name="Plant Cell">
        <title>The Chlorella variabilis NC64A genome reveals adaptation to photosymbiosis, coevolution with viruses, and cryptic sex.</title>
        <authorList>
            <person name="Blanc G."/>
            <person name="Duncan G."/>
            <person name="Agarkova I."/>
            <person name="Borodovsky M."/>
            <person name="Gurnon J."/>
            <person name="Kuo A."/>
            <person name="Lindquist E."/>
            <person name="Lucas S."/>
            <person name="Pangilinan J."/>
            <person name="Polle J."/>
            <person name="Salamov A."/>
            <person name="Terry A."/>
            <person name="Yamada T."/>
            <person name="Dunigan D.D."/>
            <person name="Grigoriev I.V."/>
            <person name="Claverie J.M."/>
            <person name="Van Etten J.L."/>
        </authorList>
    </citation>
    <scope>NUCLEOTIDE SEQUENCE [LARGE SCALE GENOMIC DNA]</scope>
    <source>
        <strain evidence="8 9">NC64A</strain>
    </source>
</reference>
<protein>
    <recommendedName>
        <fullName evidence="3">HECT-type E3 ubiquitin transferase</fullName>
        <ecNumber evidence="3">2.3.2.26</ecNumber>
    </recommendedName>
</protein>
<dbReference type="GO" id="GO:0006511">
    <property type="term" value="P:ubiquitin-dependent protein catabolic process"/>
    <property type="evidence" value="ECO:0007669"/>
    <property type="project" value="TreeGrafter"/>
</dbReference>
<name>E1ZDE1_CHLVA</name>
<keyword evidence="9" id="KW-1185">Reference proteome</keyword>
<dbReference type="PANTHER" id="PTHR11254">
    <property type="entry name" value="HECT DOMAIN UBIQUITIN-PROTEIN LIGASE"/>
    <property type="match status" value="1"/>
</dbReference>
<evidence type="ECO:0000256" key="1">
    <source>
        <dbReference type="ARBA" id="ARBA00000885"/>
    </source>
</evidence>
<feature type="domain" description="HECT" evidence="7">
    <location>
        <begin position="57"/>
        <end position="353"/>
    </location>
</feature>
<evidence type="ECO:0000259" key="7">
    <source>
        <dbReference type="PROSITE" id="PS50237"/>
    </source>
</evidence>
<dbReference type="Gene3D" id="3.90.1750.10">
    <property type="entry name" value="Hect, E3 ligase catalytic domains"/>
    <property type="match status" value="1"/>
</dbReference>
<dbReference type="InterPro" id="IPR000569">
    <property type="entry name" value="HECT_dom"/>
</dbReference>
<dbReference type="OrthoDB" id="515028at2759"/>
<dbReference type="EC" id="2.3.2.26" evidence="3"/>
<dbReference type="Gene3D" id="3.30.2410.10">
    <property type="entry name" value="Hect, E3 ligase catalytic domain"/>
    <property type="match status" value="1"/>
</dbReference>
<gene>
    <name evidence="8" type="ORF">CHLNCDRAFT_144966</name>
</gene>
<dbReference type="AlphaFoldDB" id="E1ZDE1"/>
<dbReference type="RefSeq" id="XP_005848309.1">
    <property type="nucleotide sequence ID" value="XM_005848247.1"/>
</dbReference>
<dbReference type="InterPro" id="IPR050409">
    <property type="entry name" value="E3_ubiq-protein_ligase"/>
</dbReference>
<organism evidence="9">
    <name type="scientific">Chlorella variabilis</name>
    <name type="common">Green alga</name>
    <dbReference type="NCBI Taxonomy" id="554065"/>
    <lineage>
        <taxon>Eukaryota</taxon>
        <taxon>Viridiplantae</taxon>
        <taxon>Chlorophyta</taxon>
        <taxon>core chlorophytes</taxon>
        <taxon>Trebouxiophyceae</taxon>
        <taxon>Chlorellales</taxon>
        <taxon>Chlorellaceae</taxon>
        <taxon>Chlorella clade</taxon>
        <taxon>Chlorella</taxon>
    </lineage>
</organism>
<dbReference type="GO" id="GO:0061630">
    <property type="term" value="F:ubiquitin protein ligase activity"/>
    <property type="evidence" value="ECO:0007669"/>
    <property type="project" value="UniProtKB-EC"/>
</dbReference>
<feature type="active site" description="Glycyl thioester intermediate" evidence="6">
    <location>
        <position position="344"/>
    </location>
</feature>
<accession>E1ZDE1</accession>
<evidence type="ECO:0000256" key="4">
    <source>
        <dbReference type="ARBA" id="ARBA00022679"/>
    </source>
</evidence>
<dbReference type="InParanoid" id="E1ZDE1"/>
<dbReference type="EMBL" id="GL433842">
    <property type="protein sequence ID" value="EFN56207.1"/>
    <property type="molecule type" value="Genomic_DNA"/>
</dbReference>
<keyword evidence="4" id="KW-0808">Transferase</keyword>
<dbReference type="Pfam" id="PF00632">
    <property type="entry name" value="HECT"/>
    <property type="match status" value="1"/>
</dbReference>
<evidence type="ECO:0000256" key="6">
    <source>
        <dbReference type="PROSITE-ProRule" id="PRU00104"/>
    </source>
</evidence>
<proteinExistence type="predicted"/>
<dbReference type="PROSITE" id="PS50237">
    <property type="entry name" value="HECT"/>
    <property type="match status" value="1"/>
</dbReference>
<dbReference type="SMART" id="SM00119">
    <property type="entry name" value="HECTc"/>
    <property type="match status" value="1"/>
</dbReference>
<dbReference type="Proteomes" id="UP000008141">
    <property type="component" value="Unassembled WGS sequence"/>
</dbReference>
<dbReference type="InterPro" id="IPR035983">
    <property type="entry name" value="Hect_E3_ubiquitin_ligase"/>
</dbReference>